<dbReference type="Proteomes" id="UP001157133">
    <property type="component" value="Unassembled WGS sequence"/>
</dbReference>
<evidence type="ECO:0000256" key="5">
    <source>
        <dbReference type="ARBA" id="ARBA00022519"/>
    </source>
</evidence>
<keyword evidence="12" id="KW-1185">Reference proteome</keyword>
<dbReference type="InterPro" id="IPR012902">
    <property type="entry name" value="N_methyl_site"/>
</dbReference>
<accession>A0ABQ6H5M5</accession>
<evidence type="ECO:0000256" key="6">
    <source>
        <dbReference type="ARBA" id="ARBA00022692"/>
    </source>
</evidence>
<evidence type="ECO:0000256" key="7">
    <source>
        <dbReference type="ARBA" id="ARBA00022989"/>
    </source>
</evidence>
<dbReference type="EMBL" id="BSSU01000011">
    <property type="protein sequence ID" value="GLX82789.1"/>
    <property type="molecule type" value="Genomic_DNA"/>
</dbReference>
<keyword evidence="5 9" id="KW-0997">Cell inner membrane</keyword>
<organism evidence="11 12">
    <name type="scientific">Thalassotalea eurytherma</name>
    <dbReference type="NCBI Taxonomy" id="1144278"/>
    <lineage>
        <taxon>Bacteria</taxon>
        <taxon>Pseudomonadati</taxon>
        <taxon>Pseudomonadota</taxon>
        <taxon>Gammaproteobacteria</taxon>
        <taxon>Alteromonadales</taxon>
        <taxon>Colwelliaceae</taxon>
        <taxon>Thalassotalea</taxon>
    </lineage>
</organism>
<evidence type="ECO:0000256" key="2">
    <source>
        <dbReference type="ARBA" id="ARBA00008358"/>
    </source>
</evidence>
<keyword evidence="8" id="KW-0472">Membrane</keyword>
<dbReference type="Pfam" id="PF02501">
    <property type="entry name" value="T2SSI"/>
    <property type="match status" value="1"/>
</dbReference>
<keyword evidence="6" id="KW-0812">Transmembrane</keyword>
<dbReference type="SUPFAM" id="SSF54523">
    <property type="entry name" value="Pili subunits"/>
    <property type="match status" value="1"/>
</dbReference>
<dbReference type="Gene3D" id="3.30.1300.30">
    <property type="entry name" value="GSPII I/J protein-like"/>
    <property type="match status" value="1"/>
</dbReference>
<comment type="PTM">
    <text evidence="9">Cleaved by prepilin peptidase.</text>
</comment>
<dbReference type="NCBIfam" id="TIGR01707">
    <property type="entry name" value="gspI"/>
    <property type="match status" value="1"/>
</dbReference>
<evidence type="ECO:0000256" key="3">
    <source>
        <dbReference type="ARBA" id="ARBA00022475"/>
    </source>
</evidence>
<dbReference type="PROSITE" id="PS00409">
    <property type="entry name" value="PROKAR_NTER_METHYL"/>
    <property type="match status" value="1"/>
</dbReference>
<comment type="subunit">
    <text evidence="9">Type II secretion is composed of four main components: the outer membrane complex, the inner membrane complex, the cytoplasmic secretion ATPase and the periplasm-spanning pseudopilus.</text>
</comment>
<gene>
    <name evidence="11" type="primary">epsI</name>
    <name evidence="11" type="ORF">theurythT_22410</name>
</gene>
<keyword evidence="3" id="KW-1003">Cell membrane</keyword>
<comment type="similarity">
    <text evidence="2 9">Belongs to the GSP I family.</text>
</comment>
<evidence type="ECO:0000256" key="8">
    <source>
        <dbReference type="ARBA" id="ARBA00023136"/>
    </source>
</evidence>
<protein>
    <recommendedName>
        <fullName evidence="9">Type II secretion system protein I</fullName>
        <shortName evidence="9">T2SS minor pseudopilin I</shortName>
    </recommendedName>
</protein>
<comment type="subcellular location">
    <subcellularLocation>
        <location evidence="1 9">Cell inner membrane</location>
        <topology evidence="1 9">Single-pass membrane protein</topology>
    </subcellularLocation>
</comment>
<sequence length="124" mass="13833">MFARQGGFTLIEVLLAMALFAIAGVALLGTAANSGGNLQYLEQKSYASWVASNQLTEAVLSDRWPPQNNKKGKVELAEREWFWQQKVLKTTDNNLRAIIIEVRINEKDELPSASFMTYVANPSQ</sequence>
<dbReference type="RefSeq" id="WP_284208169.1">
    <property type="nucleotide sequence ID" value="NZ_BSSU01000011.1"/>
</dbReference>
<dbReference type="PANTHER" id="PTHR38779">
    <property type="entry name" value="TYPE II SECRETION SYSTEM PROTEIN I-RELATED"/>
    <property type="match status" value="1"/>
</dbReference>
<keyword evidence="4 9" id="KW-0488">Methylation</keyword>
<feature type="domain" description="Type II secretion system protein GspI C-terminal" evidence="10">
    <location>
        <begin position="41"/>
        <end position="119"/>
    </location>
</feature>
<dbReference type="InterPro" id="IPR045584">
    <property type="entry name" value="Pilin-like"/>
</dbReference>
<keyword evidence="7" id="KW-1133">Transmembrane helix</keyword>
<dbReference type="InterPro" id="IPR003413">
    <property type="entry name" value="T2SS_GspI_C"/>
</dbReference>
<dbReference type="PANTHER" id="PTHR38779:SF2">
    <property type="entry name" value="TYPE II SECRETION SYSTEM PROTEIN I-RELATED"/>
    <property type="match status" value="1"/>
</dbReference>
<comment type="function">
    <text evidence="9">Component of the type II secretion system required for the energy-dependent secretion of extracellular factors such as proteases and toxins from the periplasm.</text>
</comment>
<reference evidence="11 12" key="1">
    <citation type="submission" date="2023-03" db="EMBL/GenBank/DDBJ databases">
        <title>Draft genome sequence of Thalassotalea eurytherma JCM 18482T.</title>
        <authorList>
            <person name="Sawabe T."/>
        </authorList>
    </citation>
    <scope>NUCLEOTIDE SEQUENCE [LARGE SCALE GENOMIC DNA]</scope>
    <source>
        <strain evidence="11 12">JCM 18482</strain>
    </source>
</reference>
<dbReference type="NCBIfam" id="TIGR02532">
    <property type="entry name" value="IV_pilin_GFxxxE"/>
    <property type="match status" value="1"/>
</dbReference>
<dbReference type="Pfam" id="PF07963">
    <property type="entry name" value="N_methyl"/>
    <property type="match status" value="1"/>
</dbReference>
<comment type="caution">
    <text evidence="11">The sequence shown here is derived from an EMBL/GenBank/DDBJ whole genome shotgun (WGS) entry which is preliminary data.</text>
</comment>
<evidence type="ECO:0000259" key="10">
    <source>
        <dbReference type="Pfam" id="PF02501"/>
    </source>
</evidence>
<dbReference type="InterPro" id="IPR010052">
    <property type="entry name" value="T2SS_protein-GspI"/>
</dbReference>
<evidence type="ECO:0000256" key="4">
    <source>
        <dbReference type="ARBA" id="ARBA00022481"/>
    </source>
</evidence>
<evidence type="ECO:0000313" key="12">
    <source>
        <dbReference type="Proteomes" id="UP001157133"/>
    </source>
</evidence>
<evidence type="ECO:0000256" key="9">
    <source>
        <dbReference type="RuleBase" id="RU368030"/>
    </source>
</evidence>
<evidence type="ECO:0000256" key="1">
    <source>
        <dbReference type="ARBA" id="ARBA00004377"/>
    </source>
</evidence>
<evidence type="ECO:0000313" key="11">
    <source>
        <dbReference type="EMBL" id="GLX82789.1"/>
    </source>
</evidence>
<name>A0ABQ6H5M5_9GAMM</name>
<proteinExistence type="inferred from homology"/>